<name>A0A2C5XZ82_9HYPO</name>
<organism evidence="1 2">
    <name type="scientific">Ophiocordyceps australis</name>
    <dbReference type="NCBI Taxonomy" id="1399860"/>
    <lineage>
        <taxon>Eukaryota</taxon>
        <taxon>Fungi</taxon>
        <taxon>Dikarya</taxon>
        <taxon>Ascomycota</taxon>
        <taxon>Pezizomycotina</taxon>
        <taxon>Sordariomycetes</taxon>
        <taxon>Hypocreomycetidae</taxon>
        <taxon>Hypocreales</taxon>
        <taxon>Ophiocordycipitaceae</taxon>
        <taxon>Ophiocordyceps</taxon>
    </lineage>
</organism>
<dbReference type="STRING" id="1399860.A0A2C5XZ82"/>
<evidence type="ECO:0000313" key="1">
    <source>
        <dbReference type="EMBL" id="PHH60014.1"/>
    </source>
</evidence>
<dbReference type="Proteomes" id="UP000226192">
    <property type="component" value="Unassembled WGS sequence"/>
</dbReference>
<reference evidence="1 2" key="1">
    <citation type="submission" date="2017-06" db="EMBL/GenBank/DDBJ databases">
        <title>Ant-infecting Ophiocordyceps genomes reveal a high diversity of potential behavioral manipulation genes and a possible major role for enterotoxins.</title>
        <authorList>
            <person name="De Bekker C."/>
            <person name="Evans H.C."/>
            <person name="Brachmann A."/>
            <person name="Hughes D.P."/>
        </authorList>
    </citation>
    <scope>NUCLEOTIDE SEQUENCE [LARGE SCALE GENOMIC DNA]</scope>
    <source>
        <strain evidence="1 2">Map64</strain>
    </source>
</reference>
<dbReference type="OrthoDB" id="4814848at2759"/>
<dbReference type="AlphaFoldDB" id="A0A2C5XZ82"/>
<gene>
    <name evidence="1" type="ORF">CDD81_2182</name>
</gene>
<sequence length="362" mass="40444">MDYYNTGYSHDRTEAECAGFAWHRASASALEGQLPGQLPVDHNAAPHESQRADYYMSPYELDASLGDMLGGGHEQYSLSSSLLSPHEQPFHDASHWPLAAPLVAEELDPELFYSDALDPELFGHSHDDHSPALIRGAPDMVYGQGNAMYGQGNMVYGQANMVYGHQEEQQGSPLSESETSVEEDIRDFCSTRQYRLVKPRINMQQLRPHELELAQQSKRPATRQFQAFFHDLIAANQALGALQSFSRKSTSECTTSLNDDSYPVTPQRILDEVHRVFDAINDWQYIVEWKSALSREAKTRVTSELALAAGTARPDVESLRPSSDVLARLLPAIEEQQLRILGQVPTDQTIELISWGIVVDMP</sequence>
<accession>A0A2C5XZ82</accession>
<dbReference type="EMBL" id="NJET01000167">
    <property type="protein sequence ID" value="PHH60014.1"/>
    <property type="molecule type" value="Genomic_DNA"/>
</dbReference>
<protein>
    <submittedName>
        <fullName evidence="1">Uncharacterized protein</fullName>
    </submittedName>
</protein>
<comment type="caution">
    <text evidence="1">The sequence shown here is derived from an EMBL/GenBank/DDBJ whole genome shotgun (WGS) entry which is preliminary data.</text>
</comment>
<proteinExistence type="predicted"/>
<keyword evidence="2" id="KW-1185">Reference proteome</keyword>
<evidence type="ECO:0000313" key="2">
    <source>
        <dbReference type="Proteomes" id="UP000226192"/>
    </source>
</evidence>